<dbReference type="RefSeq" id="WP_136863651.1">
    <property type="nucleotide sequence ID" value="NZ_SWCJ01000008.1"/>
</dbReference>
<organism evidence="6 7">
    <name type="scientific">Ferrimonas aestuarii</name>
    <dbReference type="NCBI Taxonomy" id="2569539"/>
    <lineage>
        <taxon>Bacteria</taxon>
        <taxon>Pseudomonadati</taxon>
        <taxon>Pseudomonadota</taxon>
        <taxon>Gammaproteobacteria</taxon>
        <taxon>Alteromonadales</taxon>
        <taxon>Ferrimonadaceae</taxon>
        <taxon>Ferrimonas</taxon>
    </lineage>
</organism>
<dbReference type="CDD" id="cd08422">
    <property type="entry name" value="PBP2_CrgA_like"/>
    <property type="match status" value="1"/>
</dbReference>
<dbReference type="PROSITE" id="PS50931">
    <property type="entry name" value="HTH_LYSR"/>
    <property type="match status" value="1"/>
</dbReference>
<dbReference type="InterPro" id="IPR000847">
    <property type="entry name" value="LysR_HTH_N"/>
</dbReference>
<evidence type="ECO:0000256" key="1">
    <source>
        <dbReference type="ARBA" id="ARBA00009437"/>
    </source>
</evidence>
<keyword evidence="4" id="KW-0804">Transcription</keyword>
<dbReference type="OrthoDB" id="9786526at2"/>
<dbReference type="GO" id="GO:0006351">
    <property type="term" value="P:DNA-templated transcription"/>
    <property type="evidence" value="ECO:0007669"/>
    <property type="project" value="TreeGrafter"/>
</dbReference>
<dbReference type="PRINTS" id="PR00039">
    <property type="entry name" value="HTHLYSR"/>
</dbReference>
<keyword evidence="3" id="KW-0238">DNA-binding</keyword>
<dbReference type="Proteomes" id="UP000305675">
    <property type="component" value="Unassembled WGS sequence"/>
</dbReference>
<feature type="domain" description="HTH lysR-type" evidence="5">
    <location>
        <begin position="1"/>
        <end position="59"/>
    </location>
</feature>
<proteinExistence type="inferred from homology"/>
<dbReference type="AlphaFoldDB" id="A0A4U1BN67"/>
<evidence type="ECO:0000256" key="4">
    <source>
        <dbReference type="ARBA" id="ARBA00023163"/>
    </source>
</evidence>
<accession>A0A4U1BN67</accession>
<dbReference type="InterPro" id="IPR036390">
    <property type="entry name" value="WH_DNA-bd_sf"/>
</dbReference>
<evidence type="ECO:0000313" key="6">
    <source>
        <dbReference type="EMBL" id="TKB54516.1"/>
    </source>
</evidence>
<reference evidence="6 7" key="1">
    <citation type="submission" date="2019-04" db="EMBL/GenBank/DDBJ databases">
        <authorList>
            <person name="Hwang J.C."/>
        </authorList>
    </citation>
    <scope>NUCLEOTIDE SEQUENCE [LARGE SCALE GENOMIC DNA]</scope>
    <source>
        <strain evidence="6 7">IMCC35002</strain>
    </source>
</reference>
<dbReference type="GO" id="GO:0003700">
    <property type="term" value="F:DNA-binding transcription factor activity"/>
    <property type="evidence" value="ECO:0007669"/>
    <property type="project" value="InterPro"/>
</dbReference>
<dbReference type="SUPFAM" id="SSF46785">
    <property type="entry name" value="Winged helix' DNA-binding domain"/>
    <property type="match status" value="1"/>
</dbReference>
<sequence>MDLLKSIRIFRAVLEQQSFSAAATSLSLVPSAVSRQVSELERHLGVQLLQRTTRSVRLTDEGQRYLAKMEAICTEVDGLYGTNHSQDDLSGTIRMVAPVLFGQSILPTALAEFGRENPGVAIELQLLNRQCNLVEEGYDFAIRTGKQPDSDVVATKLTTMRMLTGASPGYLALNGTPETPADLATHNCLINNVHRTPRSWLYQQQGQRIPVKVDGDFESNDSLCIRAQAQADRGIVQLADFQVWRAFDTGALVPILSDFEPAPVSVWLMHPAQRFLPSVQRSLMQFLSDYLKRNQLKRMPV</sequence>
<dbReference type="Pfam" id="PF03466">
    <property type="entry name" value="LysR_substrate"/>
    <property type="match status" value="1"/>
</dbReference>
<dbReference type="Pfam" id="PF00126">
    <property type="entry name" value="HTH_1"/>
    <property type="match status" value="1"/>
</dbReference>
<gene>
    <name evidence="6" type="ORF">FCL42_11940</name>
</gene>
<dbReference type="PANTHER" id="PTHR30537:SF35">
    <property type="entry name" value="TRANSCRIPTIONAL REGULATORY PROTEIN"/>
    <property type="match status" value="1"/>
</dbReference>
<dbReference type="FunFam" id="1.10.10.10:FF:000001">
    <property type="entry name" value="LysR family transcriptional regulator"/>
    <property type="match status" value="1"/>
</dbReference>
<dbReference type="InterPro" id="IPR058163">
    <property type="entry name" value="LysR-type_TF_proteobact-type"/>
</dbReference>
<evidence type="ECO:0000313" key="7">
    <source>
        <dbReference type="Proteomes" id="UP000305675"/>
    </source>
</evidence>
<evidence type="ECO:0000256" key="3">
    <source>
        <dbReference type="ARBA" id="ARBA00023125"/>
    </source>
</evidence>
<dbReference type="InterPro" id="IPR036388">
    <property type="entry name" value="WH-like_DNA-bd_sf"/>
</dbReference>
<dbReference type="Gene3D" id="1.10.10.10">
    <property type="entry name" value="Winged helix-like DNA-binding domain superfamily/Winged helix DNA-binding domain"/>
    <property type="match status" value="1"/>
</dbReference>
<evidence type="ECO:0000259" key="5">
    <source>
        <dbReference type="PROSITE" id="PS50931"/>
    </source>
</evidence>
<keyword evidence="2" id="KW-0805">Transcription regulation</keyword>
<dbReference type="GO" id="GO:0043565">
    <property type="term" value="F:sequence-specific DNA binding"/>
    <property type="evidence" value="ECO:0007669"/>
    <property type="project" value="TreeGrafter"/>
</dbReference>
<comment type="caution">
    <text evidence="6">The sequence shown here is derived from an EMBL/GenBank/DDBJ whole genome shotgun (WGS) entry which is preliminary data.</text>
</comment>
<keyword evidence="7" id="KW-1185">Reference proteome</keyword>
<dbReference type="SUPFAM" id="SSF53850">
    <property type="entry name" value="Periplasmic binding protein-like II"/>
    <property type="match status" value="1"/>
</dbReference>
<dbReference type="EMBL" id="SWCJ01000008">
    <property type="protein sequence ID" value="TKB54516.1"/>
    <property type="molecule type" value="Genomic_DNA"/>
</dbReference>
<dbReference type="PANTHER" id="PTHR30537">
    <property type="entry name" value="HTH-TYPE TRANSCRIPTIONAL REGULATOR"/>
    <property type="match status" value="1"/>
</dbReference>
<dbReference type="InterPro" id="IPR005119">
    <property type="entry name" value="LysR_subst-bd"/>
</dbReference>
<dbReference type="Gene3D" id="3.40.190.290">
    <property type="match status" value="1"/>
</dbReference>
<name>A0A4U1BN67_9GAMM</name>
<protein>
    <submittedName>
        <fullName evidence="6">LysR family transcriptional regulator</fullName>
    </submittedName>
</protein>
<comment type="similarity">
    <text evidence="1">Belongs to the LysR transcriptional regulatory family.</text>
</comment>
<evidence type="ECO:0000256" key="2">
    <source>
        <dbReference type="ARBA" id="ARBA00023015"/>
    </source>
</evidence>